<feature type="compositionally biased region" description="Acidic residues" evidence="1">
    <location>
        <begin position="435"/>
        <end position="453"/>
    </location>
</feature>
<dbReference type="Pfam" id="PF10180">
    <property type="entry name" value="WKF"/>
    <property type="match status" value="1"/>
</dbReference>
<protein>
    <recommendedName>
        <fullName evidence="2">WKF domain-containing protein</fullName>
    </recommendedName>
</protein>
<dbReference type="Proteomes" id="UP000431533">
    <property type="component" value="Unassembled WGS sequence"/>
</dbReference>
<evidence type="ECO:0000259" key="2">
    <source>
        <dbReference type="Pfam" id="PF10180"/>
    </source>
</evidence>
<feature type="domain" description="WKF" evidence="2">
    <location>
        <begin position="251"/>
        <end position="312"/>
    </location>
</feature>
<accession>A0A8H8U317</accession>
<dbReference type="AlphaFoldDB" id="A0A8H8U317"/>
<feature type="region of interest" description="Disordered" evidence="1">
    <location>
        <begin position="159"/>
        <end position="246"/>
    </location>
</feature>
<evidence type="ECO:0000313" key="3">
    <source>
        <dbReference type="EMBL" id="TVY29588.1"/>
    </source>
</evidence>
<feature type="region of interest" description="Disordered" evidence="1">
    <location>
        <begin position="58"/>
        <end position="122"/>
    </location>
</feature>
<evidence type="ECO:0000256" key="1">
    <source>
        <dbReference type="SAM" id="MobiDB-lite"/>
    </source>
</evidence>
<comment type="caution">
    <text evidence="3">The sequence shown here is derived from an EMBL/GenBank/DDBJ whole genome shotgun (WGS) entry which is preliminary data.</text>
</comment>
<organism evidence="3 4">
    <name type="scientific">Lachnellula hyalina</name>
    <dbReference type="NCBI Taxonomy" id="1316788"/>
    <lineage>
        <taxon>Eukaryota</taxon>
        <taxon>Fungi</taxon>
        <taxon>Dikarya</taxon>
        <taxon>Ascomycota</taxon>
        <taxon>Pezizomycotina</taxon>
        <taxon>Leotiomycetes</taxon>
        <taxon>Helotiales</taxon>
        <taxon>Lachnaceae</taxon>
        <taxon>Lachnellula</taxon>
    </lineage>
</organism>
<keyword evidence="4" id="KW-1185">Reference proteome</keyword>
<dbReference type="RefSeq" id="XP_031008375.1">
    <property type="nucleotide sequence ID" value="XM_031146006.1"/>
</dbReference>
<feature type="compositionally biased region" description="Acidic residues" evidence="1">
    <location>
        <begin position="476"/>
        <end position="494"/>
    </location>
</feature>
<dbReference type="EMBL" id="QGMH01000016">
    <property type="protein sequence ID" value="TVY29588.1"/>
    <property type="molecule type" value="Genomic_DNA"/>
</dbReference>
<dbReference type="OrthoDB" id="10261563at2759"/>
<feature type="compositionally biased region" description="Low complexity" evidence="1">
    <location>
        <begin position="464"/>
        <end position="475"/>
    </location>
</feature>
<evidence type="ECO:0000313" key="4">
    <source>
        <dbReference type="Proteomes" id="UP000431533"/>
    </source>
</evidence>
<dbReference type="PANTHER" id="PTHR22306">
    <property type="entry name" value="CHROMOSOME 7 OPEN READING FRAME 50"/>
    <property type="match status" value="1"/>
</dbReference>
<name>A0A8H8U317_9HELO</name>
<feature type="compositionally biased region" description="Basic and acidic residues" evidence="1">
    <location>
        <begin position="183"/>
        <end position="194"/>
    </location>
</feature>
<sequence>MGKQVWSLGSFLKLFERRERWCIGALPVGKHSPDMPSATDSSATVRMPAWKRLGLKLKSAQDNPEPPAADTKRKRLDEVEEASSLKKPKLLPDSRKIPIVDQVTPEPTRKKSVTFTPETKHEDGDSIKALFSAWVAEHKNQDDLSAPVFQTPQYTTVEESFDTTLNEKERRVKRVKTTQGKTESQEPPKATDSKKVKKKKQTDHLTAPSAPTKQAEESLKSTEQSKLTKARKLRTAKGPSNPALPEKPFLAYLKQYSESKETWKFNKNHQSHLLKHLFNVDVIPSSYAHYVYEYVKGLQGGVRTRLRDTALAIKVKDQEEPFPTNMENAEQRKRDYDVAMNEYVATMVAAEVGPDVGYEEGVLLGLSDIAMPMRIAKRKRVERILVILGSGEGEITGTSDKEIVIGDDESQKRLRTNDGSSQKVVRKRKQRTMVADDESTSEEDSSDSDESSSDESTIQNGNAEDSSSSSSSSSSDSEESDSEDGSEESEGDHK</sequence>
<dbReference type="GeneID" id="41981217"/>
<gene>
    <name evidence="3" type="primary">CG050</name>
    <name evidence="3" type="ORF">LHYA1_G001019</name>
</gene>
<dbReference type="InterPro" id="IPR019327">
    <property type="entry name" value="WKF"/>
</dbReference>
<dbReference type="PANTHER" id="PTHR22306:SF2">
    <property type="entry name" value="CHROMOSOME 7 OPEN READING FRAME 50"/>
    <property type="match status" value="1"/>
</dbReference>
<proteinExistence type="predicted"/>
<reference evidence="3 4" key="1">
    <citation type="submission" date="2018-05" db="EMBL/GenBank/DDBJ databases">
        <title>Genome sequencing and assembly of the regulated plant pathogen Lachnellula willkommii and related sister species for the development of diagnostic species identification markers.</title>
        <authorList>
            <person name="Giroux E."/>
            <person name="Bilodeau G."/>
        </authorList>
    </citation>
    <scope>NUCLEOTIDE SEQUENCE [LARGE SCALE GENOMIC DNA]</scope>
    <source>
        <strain evidence="3 4">CBS 185.66</strain>
    </source>
</reference>
<feature type="region of interest" description="Disordered" evidence="1">
    <location>
        <begin position="413"/>
        <end position="494"/>
    </location>
</feature>